<dbReference type="Proteomes" id="UP000826195">
    <property type="component" value="Unassembled WGS sequence"/>
</dbReference>
<evidence type="ECO:0000256" key="1">
    <source>
        <dbReference type="SAM" id="MobiDB-lite"/>
    </source>
</evidence>
<evidence type="ECO:0000313" key="3">
    <source>
        <dbReference type="EMBL" id="KAH0553503.1"/>
    </source>
</evidence>
<proteinExistence type="predicted"/>
<comment type="caution">
    <text evidence="3">The sequence shown here is derived from an EMBL/GenBank/DDBJ whole genome shotgun (WGS) entry which is preliminary data.</text>
</comment>
<accession>A0AAV7IHF2</accession>
<keyword evidence="4" id="KW-1185">Reference proteome</keyword>
<gene>
    <name evidence="3" type="ORF">KQX54_001710</name>
</gene>
<protein>
    <submittedName>
        <fullName evidence="3">Uncharacterized protein</fullName>
    </submittedName>
</protein>
<feature type="compositionally biased region" description="Low complexity" evidence="1">
    <location>
        <begin position="135"/>
        <end position="147"/>
    </location>
</feature>
<evidence type="ECO:0000256" key="2">
    <source>
        <dbReference type="SAM" id="SignalP"/>
    </source>
</evidence>
<dbReference type="EMBL" id="JAHXZJ010001119">
    <property type="protein sequence ID" value="KAH0553503.1"/>
    <property type="molecule type" value="Genomic_DNA"/>
</dbReference>
<organism evidence="3 4">
    <name type="scientific">Cotesia glomerata</name>
    <name type="common">Lepidopteran parasitic wasp</name>
    <name type="synonym">Apanteles glomeratus</name>
    <dbReference type="NCBI Taxonomy" id="32391"/>
    <lineage>
        <taxon>Eukaryota</taxon>
        <taxon>Metazoa</taxon>
        <taxon>Ecdysozoa</taxon>
        <taxon>Arthropoda</taxon>
        <taxon>Hexapoda</taxon>
        <taxon>Insecta</taxon>
        <taxon>Pterygota</taxon>
        <taxon>Neoptera</taxon>
        <taxon>Endopterygota</taxon>
        <taxon>Hymenoptera</taxon>
        <taxon>Apocrita</taxon>
        <taxon>Ichneumonoidea</taxon>
        <taxon>Braconidae</taxon>
        <taxon>Microgastrinae</taxon>
        <taxon>Cotesia</taxon>
    </lineage>
</organism>
<keyword evidence="2" id="KW-0732">Signal</keyword>
<feature type="signal peptide" evidence="2">
    <location>
        <begin position="1"/>
        <end position="18"/>
    </location>
</feature>
<sequence>MNQRVIVLLAICFTTTASENQNIHQPVIIGVPEHIRVPVPEPYLVQFQVPHPFPVEVIKHVEVAVEKPEPVVVDKQVPYIVEKPFAVTVEKHFSVIIPKPYPVHVPVYKHIISLICGLVGVSATTVEVFDDKASSSKSSEPESAAAETVKDKRYAVHDSPSYSHSPTPCPPFFPHYHAPMPEVHYPKPVYGPPVHPKPVYGPAIHPKPVYLPEYHHKPVYKVPEYHPKPVYGPPIHHHQPVQLIHQPVYQSYVPKQTVSYIKPHVSKPEYHYLPAKPHYEKPHFAYAPSYHPMKHEYHHEYNIHQTYHTPSHYVSKPGIVYKEPVDDCKPCHEHHHEAYHHHQPQIIHAPPVYAKPQVHYLPTHPQVSPIIKPLVHHAPCP</sequence>
<reference evidence="3 4" key="1">
    <citation type="journal article" date="2021" name="J. Hered.">
        <title>A chromosome-level genome assembly of the parasitoid wasp, Cotesia glomerata (Hymenoptera: Braconidae).</title>
        <authorList>
            <person name="Pinto B.J."/>
            <person name="Weis J.J."/>
            <person name="Gamble T."/>
            <person name="Ode P.J."/>
            <person name="Paul R."/>
            <person name="Zaspel J.M."/>
        </authorList>
    </citation>
    <scope>NUCLEOTIDE SEQUENCE [LARGE SCALE GENOMIC DNA]</scope>
    <source>
        <strain evidence="3">CgM1</strain>
    </source>
</reference>
<dbReference type="AlphaFoldDB" id="A0AAV7IHF2"/>
<name>A0AAV7IHF2_COTGL</name>
<feature type="chain" id="PRO_5043350173" evidence="2">
    <location>
        <begin position="19"/>
        <end position="381"/>
    </location>
</feature>
<feature type="region of interest" description="Disordered" evidence="1">
    <location>
        <begin position="131"/>
        <end position="163"/>
    </location>
</feature>
<evidence type="ECO:0000313" key="4">
    <source>
        <dbReference type="Proteomes" id="UP000826195"/>
    </source>
</evidence>